<name>A0ABV6GAY5_9BACI</name>
<feature type="transmembrane region" description="Helical" evidence="1">
    <location>
        <begin position="87"/>
        <end position="103"/>
    </location>
</feature>
<evidence type="ECO:0000313" key="3">
    <source>
        <dbReference type="Proteomes" id="UP001589854"/>
    </source>
</evidence>
<feature type="transmembrane region" description="Helical" evidence="1">
    <location>
        <begin position="115"/>
        <end position="133"/>
    </location>
</feature>
<keyword evidence="1" id="KW-0812">Transmembrane</keyword>
<gene>
    <name evidence="2" type="ORF">ACFFIX_05200</name>
</gene>
<sequence length="169" mass="20568">MMILAVWRWGNWRNWQNYYPTMLYISSLNLLYNLLCSNFMLWEYQPVWLLDTHPHNIDLGYTFIFLPSLALLFLSNLPEKKPNLSKLAYFFMWTTLSILWELAHYSLKGIKYDHGWTIFYSYAFYWIMYPTLLLHFKKPLYAILLSIPIIIFLLWHFKVPFHLAPLKRS</sequence>
<feature type="transmembrane region" description="Helical" evidence="1">
    <location>
        <begin position="57"/>
        <end position="75"/>
    </location>
</feature>
<dbReference type="Proteomes" id="UP001589854">
    <property type="component" value="Unassembled WGS sequence"/>
</dbReference>
<feature type="transmembrane region" description="Helical" evidence="1">
    <location>
        <begin position="21"/>
        <end position="42"/>
    </location>
</feature>
<evidence type="ECO:0000256" key="1">
    <source>
        <dbReference type="SAM" id="Phobius"/>
    </source>
</evidence>
<keyword evidence="1" id="KW-1133">Transmembrane helix</keyword>
<dbReference type="RefSeq" id="WP_378931917.1">
    <property type="nucleotide sequence ID" value="NZ_JBHLVO010000003.1"/>
</dbReference>
<keyword evidence="3" id="KW-1185">Reference proteome</keyword>
<comment type="caution">
    <text evidence="2">The sequence shown here is derived from an EMBL/GenBank/DDBJ whole genome shotgun (WGS) entry which is preliminary data.</text>
</comment>
<evidence type="ECO:0000313" key="2">
    <source>
        <dbReference type="EMBL" id="MFC0270844.1"/>
    </source>
</evidence>
<proteinExistence type="predicted"/>
<feature type="transmembrane region" description="Helical" evidence="1">
    <location>
        <begin position="140"/>
        <end position="157"/>
    </location>
</feature>
<protein>
    <submittedName>
        <fullName evidence="2">CBO0543 family protein</fullName>
    </submittedName>
</protein>
<reference evidence="2 3" key="1">
    <citation type="submission" date="2024-09" db="EMBL/GenBank/DDBJ databases">
        <authorList>
            <person name="Sun Q."/>
            <person name="Mori K."/>
        </authorList>
    </citation>
    <scope>NUCLEOTIDE SEQUENCE [LARGE SCALE GENOMIC DNA]</scope>
    <source>
        <strain evidence="2 3">CCM 7228</strain>
    </source>
</reference>
<dbReference type="NCBIfam" id="NF041644">
    <property type="entry name" value="CBO0543_fam"/>
    <property type="match status" value="1"/>
</dbReference>
<keyword evidence="1" id="KW-0472">Membrane</keyword>
<dbReference type="EMBL" id="JBHLVO010000003">
    <property type="protein sequence ID" value="MFC0270844.1"/>
    <property type="molecule type" value="Genomic_DNA"/>
</dbReference>
<organism evidence="2 3">
    <name type="scientific">Metabacillus herbersteinensis</name>
    <dbReference type="NCBI Taxonomy" id="283816"/>
    <lineage>
        <taxon>Bacteria</taxon>
        <taxon>Bacillati</taxon>
        <taxon>Bacillota</taxon>
        <taxon>Bacilli</taxon>
        <taxon>Bacillales</taxon>
        <taxon>Bacillaceae</taxon>
        <taxon>Metabacillus</taxon>
    </lineage>
</organism>
<accession>A0ABV6GAY5</accession>
<dbReference type="InterPro" id="IPR048147">
    <property type="entry name" value="CBO0543-like"/>
</dbReference>